<sequence>MAIAEIQRLKEKYPKYGPVPDHIILDQLRKKFPNHPGLQSVSDREFGTLKAGPETVRTRFHQEVLPRLEKTKKVFAEKATKLVAQPIGFLTGEEPPSDSTQLGAWIKQPIQSEFKPGKLEAPPVDIRTGKPVSPFGIREFDKEPRWVVASKRAGSVVYLSNMVRDAWRYINSDPLTKIRLDKFRPSVRFTKAQGRELTAFRAQLGAVLKKAGVDPVNAEKAVRSTVSKNFRRPGLRGKVGRTPVGIRESTNYLRAHGDEVADDFRGAFEGVKTEAEMNEFVSQWVRKATTSAPRIVGKAPLQLQDTAVRLPSRRVPVSSIIKDTAKAPPKIAPAPVAIDQSALTPTQVEPPKTMTQVHSVTYLSKGRQKVTAMTTDQMIKAKQEGKDIWGQPIDRWIDNFPMKETDSFHAGIPIPKLVKDWDQLFPGLGETMNKGFVKSISMPFWVAEKYPEFKQIFDPINNITYSSTEKFHAGWKLMNEEGHKLLPQASKDAVGKALWTGDKPEVQKYYSPDELKKFFGMNDKEIESYVGVVNAMNYATALEKETRRITYGYYEANLPKVDKDKLDALINSQVEKLGGYMRHGRFGDWAVVVPPDKLGEEVKFFALVPSGHKLAPRALADKLASELRNEGEKPLVYKKQFIPEKFIGGLSLVDLENLFDAIGMESSPAVEGGLDLAYDAIRKHKLTKGFGRFFVKRQNIPGYLQTFDNAVDSTYEYLLGTVHRHAKVVGRRGAEAGYRQLKGTSNKQLQAFARQYIDNYFAYGRANYPSIQKFVYAYYLGGKLSFFVQNMTQSILTTYPEMSKYYKGIDTEKKFLQAAKQSIDYLMYRKGGVGKEGDADLFNKLDNLARKGILGGVQTRYMLGESMIRRKSPTKLGGKVKRTLWEAIEAFGKWSEEALRTHAAVAGHGIARDVLKLPDAGVEEFMTNMVNKTQFAYGKHNIPQVISGAGSAKPAFRLLFTFRSFAANYLHWLSQTFHHPSNGAKIRALLALIGVGGVGAVPFTALVNEVLKRTTGQTIEGLAREKLKNVPAPIVDVVLKGAPALIGADMSRLVGLGDIMPRSTDITDVAGAVGGLWSRAKMATEFALSGEPRRAIEKASPSAIENVLRAEREARDGVRKKSGQLIIPAGNLTTWDTALRAAGIPPLSVSKVYGSMEAQAAMKGHILRRTAHFNRLIALAHYKRDPVEAARLHKQIRAMNKALPSEQRIRVSAKSIKAWIAKFKGKRRVSPKRLRRRFKEIERVFNR</sequence>
<dbReference type="NCBIfam" id="NF032893">
    <property type="entry name" value="tail-700"/>
    <property type="match status" value="1"/>
</dbReference>
<reference evidence="1" key="1">
    <citation type="journal article" date="2015" name="Nature">
        <title>Complex archaea that bridge the gap between prokaryotes and eukaryotes.</title>
        <authorList>
            <person name="Spang A."/>
            <person name="Saw J.H."/>
            <person name="Jorgensen S.L."/>
            <person name="Zaremba-Niedzwiedzka K."/>
            <person name="Martijn J."/>
            <person name="Lind A.E."/>
            <person name="van Eijk R."/>
            <person name="Schleper C."/>
            <person name="Guy L."/>
            <person name="Ettema T.J."/>
        </authorList>
    </citation>
    <scope>NUCLEOTIDE SEQUENCE</scope>
</reference>
<name>A0A0F9QJ87_9ZZZZ</name>
<accession>A0A0F9QJ87</accession>
<evidence type="ECO:0008006" key="2">
    <source>
        <dbReference type="Google" id="ProtNLM"/>
    </source>
</evidence>
<organism evidence="1">
    <name type="scientific">marine sediment metagenome</name>
    <dbReference type="NCBI Taxonomy" id="412755"/>
    <lineage>
        <taxon>unclassified sequences</taxon>
        <taxon>metagenomes</taxon>
        <taxon>ecological metagenomes</taxon>
    </lineage>
</organism>
<dbReference type="EMBL" id="LAZR01004815">
    <property type="protein sequence ID" value="KKN05353.1"/>
    <property type="molecule type" value="Genomic_DNA"/>
</dbReference>
<protein>
    <recommendedName>
        <fullName evidence="2">Large polyvalent protein associated domain-containing protein</fullName>
    </recommendedName>
</protein>
<evidence type="ECO:0000313" key="1">
    <source>
        <dbReference type="EMBL" id="KKN05353.1"/>
    </source>
</evidence>
<dbReference type="AlphaFoldDB" id="A0A0F9QJ87"/>
<proteinExistence type="predicted"/>
<comment type="caution">
    <text evidence="1">The sequence shown here is derived from an EMBL/GenBank/DDBJ whole genome shotgun (WGS) entry which is preliminary data.</text>
</comment>
<gene>
    <name evidence="1" type="ORF">LCGC14_1088170</name>
</gene>